<dbReference type="Proteomes" id="UP000294547">
    <property type="component" value="Unassembled WGS sequence"/>
</dbReference>
<dbReference type="OrthoDB" id="9785826at2"/>
<dbReference type="InterPro" id="IPR002347">
    <property type="entry name" value="SDR_fam"/>
</dbReference>
<evidence type="ECO:0000256" key="1">
    <source>
        <dbReference type="RuleBase" id="RU000363"/>
    </source>
</evidence>
<dbReference type="PANTHER" id="PTHR45458">
    <property type="entry name" value="SHORT-CHAIN DEHYDROGENASE/REDUCTASE SDR"/>
    <property type="match status" value="1"/>
</dbReference>
<dbReference type="Pfam" id="PF00106">
    <property type="entry name" value="adh_short"/>
    <property type="match status" value="1"/>
</dbReference>
<dbReference type="EMBL" id="SNXY01000010">
    <property type="protein sequence ID" value="TDP82703.1"/>
    <property type="molecule type" value="Genomic_DNA"/>
</dbReference>
<keyword evidence="4" id="KW-1185">Reference proteome</keyword>
<dbReference type="Gene3D" id="3.40.50.720">
    <property type="entry name" value="NAD(P)-binding Rossmann-like Domain"/>
    <property type="match status" value="1"/>
</dbReference>
<organism evidence="3 4">
    <name type="scientific">Oharaeibacter diazotrophicus</name>
    <dbReference type="NCBI Taxonomy" id="1920512"/>
    <lineage>
        <taxon>Bacteria</taxon>
        <taxon>Pseudomonadati</taxon>
        <taxon>Pseudomonadota</taxon>
        <taxon>Alphaproteobacteria</taxon>
        <taxon>Hyphomicrobiales</taxon>
        <taxon>Pleomorphomonadaceae</taxon>
        <taxon>Oharaeibacter</taxon>
    </lineage>
</organism>
<accession>A0A4R6R9G9</accession>
<dbReference type="RefSeq" id="WP_126538876.1">
    <property type="nucleotide sequence ID" value="NZ_BSPM01000007.1"/>
</dbReference>
<dbReference type="CDD" id="cd05325">
    <property type="entry name" value="carb_red_sniffer_like_SDR_c"/>
    <property type="match status" value="1"/>
</dbReference>
<dbReference type="SMART" id="SM00822">
    <property type="entry name" value="PKS_KR"/>
    <property type="match status" value="1"/>
</dbReference>
<comment type="caution">
    <text evidence="3">The sequence shown here is derived from an EMBL/GenBank/DDBJ whole genome shotgun (WGS) entry which is preliminary data.</text>
</comment>
<dbReference type="InterPro" id="IPR036291">
    <property type="entry name" value="NAD(P)-bd_dom_sf"/>
</dbReference>
<gene>
    <name evidence="3" type="ORF">EDD54_3973</name>
</gene>
<dbReference type="InterPro" id="IPR052184">
    <property type="entry name" value="SDR_enzymes"/>
</dbReference>
<dbReference type="PRINTS" id="PR00081">
    <property type="entry name" value="GDHRDH"/>
</dbReference>
<sequence>MATWVVTGGGRGIGRGLVERLLAEGENVVATVREPTVLAGLVAASDGRLKVIALDVADPAAVARLGELVEGPVDVLVNNAGVLMERNADTLAPELDWGVFEKSFRVNAIAPLFVTRALLPKLRRPGGKILMISSRMGSLAEDKSDTTAYRASKAALNRIARGLARDLEPAGIAVLTMHPGWVRTDMGGPGAAVSTAESVSGLIARVRALDIGSTGRFLDHTGDPLSW</sequence>
<dbReference type="GO" id="GO:0016616">
    <property type="term" value="F:oxidoreductase activity, acting on the CH-OH group of donors, NAD or NADP as acceptor"/>
    <property type="evidence" value="ECO:0007669"/>
    <property type="project" value="TreeGrafter"/>
</dbReference>
<feature type="domain" description="Ketoreductase" evidence="2">
    <location>
        <begin position="2"/>
        <end position="214"/>
    </location>
</feature>
<proteinExistence type="inferred from homology"/>
<evidence type="ECO:0000313" key="3">
    <source>
        <dbReference type="EMBL" id="TDP82703.1"/>
    </source>
</evidence>
<evidence type="ECO:0000259" key="2">
    <source>
        <dbReference type="SMART" id="SM00822"/>
    </source>
</evidence>
<dbReference type="InterPro" id="IPR057326">
    <property type="entry name" value="KR_dom"/>
</dbReference>
<evidence type="ECO:0000313" key="4">
    <source>
        <dbReference type="Proteomes" id="UP000294547"/>
    </source>
</evidence>
<dbReference type="PANTHER" id="PTHR45458:SF1">
    <property type="entry name" value="SHORT CHAIN DEHYDROGENASE"/>
    <property type="match status" value="1"/>
</dbReference>
<dbReference type="SUPFAM" id="SSF51735">
    <property type="entry name" value="NAD(P)-binding Rossmann-fold domains"/>
    <property type="match status" value="1"/>
</dbReference>
<protein>
    <submittedName>
        <fullName evidence="3">Short-subunit dehydrogenase</fullName>
    </submittedName>
</protein>
<dbReference type="PRINTS" id="PR00080">
    <property type="entry name" value="SDRFAMILY"/>
</dbReference>
<dbReference type="AlphaFoldDB" id="A0A4R6R9G9"/>
<name>A0A4R6R9G9_9HYPH</name>
<reference evidence="3 4" key="1">
    <citation type="submission" date="2019-03" db="EMBL/GenBank/DDBJ databases">
        <title>Genomic Encyclopedia of Type Strains, Phase IV (KMG-IV): sequencing the most valuable type-strain genomes for metagenomic binning, comparative biology and taxonomic classification.</title>
        <authorList>
            <person name="Goeker M."/>
        </authorList>
    </citation>
    <scope>NUCLEOTIDE SEQUENCE [LARGE SCALE GENOMIC DNA]</scope>
    <source>
        <strain evidence="3 4">DSM 102969</strain>
    </source>
</reference>
<comment type="similarity">
    <text evidence="1">Belongs to the short-chain dehydrogenases/reductases (SDR) family.</text>
</comment>